<dbReference type="InterPro" id="IPR019430">
    <property type="entry name" value="7TM_GPCR_serpentine_rcpt_Srx"/>
</dbReference>
<sequence>LKLKAALQGIFFFLELITYFILSPYARNKWEHFFLTTVSWCLVHGMDGFVLEFEKRYHGLFILHTLSSIDRSRQSNLTVLVFLRVIPSLNNSFGSLTLSQAASDFVHQAIFVFYFVPCLYLHDERLYALSENVGFVLIITYEICGLSHVCIAINRFVAVNAPFVYSRLFRYADFLKYVVFVITVALLDFFSILRVHSINKRHSNTGAQDAASAMRQRRERNLVFQTALQGIFFTSELITFFMLSPHARNKWEMFLLATMSWCLVHAMDGFIVLCCNRDFRQQIRKSI</sequence>
<name>A0AAN5CIN3_9BILA</name>
<keyword evidence="1" id="KW-0472">Membrane</keyword>
<feature type="domain" description="7TM GPCR serpentine receptor class x (Srx)" evidence="2">
    <location>
        <begin position="170"/>
        <end position="276"/>
    </location>
</feature>
<proteinExistence type="predicted"/>
<organism evidence="3 4">
    <name type="scientific">Pristionchus mayeri</name>
    <dbReference type="NCBI Taxonomy" id="1317129"/>
    <lineage>
        <taxon>Eukaryota</taxon>
        <taxon>Metazoa</taxon>
        <taxon>Ecdysozoa</taxon>
        <taxon>Nematoda</taxon>
        <taxon>Chromadorea</taxon>
        <taxon>Rhabditida</taxon>
        <taxon>Rhabditina</taxon>
        <taxon>Diplogasteromorpha</taxon>
        <taxon>Diplogasteroidea</taxon>
        <taxon>Neodiplogasteridae</taxon>
        <taxon>Pristionchus</taxon>
    </lineage>
</organism>
<keyword evidence="1" id="KW-0812">Transmembrane</keyword>
<feature type="transmembrane region" description="Helical" evidence="1">
    <location>
        <begin position="254"/>
        <end position="275"/>
    </location>
</feature>
<protein>
    <recommendedName>
        <fullName evidence="2">7TM GPCR serpentine receptor class x (Srx) domain-containing protein</fullName>
    </recommendedName>
</protein>
<feature type="transmembrane region" description="Helical" evidence="1">
    <location>
        <begin position="7"/>
        <end position="26"/>
    </location>
</feature>
<comment type="caution">
    <text evidence="3">The sequence shown here is derived from an EMBL/GenBank/DDBJ whole genome shotgun (WGS) entry which is preliminary data.</text>
</comment>
<feature type="domain" description="7TM GPCR serpentine receptor class x (Srx)" evidence="2">
    <location>
        <begin position="5"/>
        <end position="51"/>
    </location>
</feature>
<dbReference type="SUPFAM" id="SSF81321">
    <property type="entry name" value="Family A G protein-coupled receptor-like"/>
    <property type="match status" value="1"/>
</dbReference>
<dbReference type="PANTHER" id="PTHR23017">
    <property type="entry name" value="SERPENTINE RECEPTOR, CLASS X"/>
    <property type="match status" value="1"/>
</dbReference>
<feature type="non-terminal residue" evidence="3">
    <location>
        <position position="287"/>
    </location>
</feature>
<keyword evidence="4" id="KW-1185">Reference proteome</keyword>
<feature type="non-terminal residue" evidence="3">
    <location>
        <position position="1"/>
    </location>
</feature>
<dbReference type="EMBL" id="BTRK01000004">
    <property type="protein sequence ID" value="GMR45055.1"/>
    <property type="molecule type" value="Genomic_DNA"/>
</dbReference>
<accession>A0AAN5CIN3</accession>
<dbReference type="PANTHER" id="PTHR23017:SF44">
    <property type="entry name" value="G-PROTEIN COUPLED RECEPTORS FAMILY 1 PROFILE DOMAIN-CONTAINING PROTEIN"/>
    <property type="match status" value="1"/>
</dbReference>
<keyword evidence="1" id="KW-1133">Transmembrane helix</keyword>
<dbReference type="Pfam" id="PF10328">
    <property type="entry name" value="7TM_GPCR_Srx"/>
    <property type="match status" value="2"/>
</dbReference>
<feature type="transmembrane region" description="Helical" evidence="1">
    <location>
        <begin position="133"/>
        <end position="154"/>
    </location>
</feature>
<gene>
    <name evidence="3" type="ORF">PMAYCL1PPCAC_15250</name>
</gene>
<evidence type="ECO:0000259" key="2">
    <source>
        <dbReference type="Pfam" id="PF10328"/>
    </source>
</evidence>
<feature type="transmembrane region" description="Helical" evidence="1">
    <location>
        <begin position="174"/>
        <end position="193"/>
    </location>
</feature>
<evidence type="ECO:0000256" key="1">
    <source>
        <dbReference type="SAM" id="Phobius"/>
    </source>
</evidence>
<feature type="transmembrane region" description="Helical" evidence="1">
    <location>
        <begin position="105"/>
        <end position="121"/>
    </location>
</feature>
<evidence type="ECO:0000313" key="3">
    <source>
        <dbReference type="EMBL" id="GMR45055.1"/>
    </source>
</evidence>
<feature type="transmembrane region" description="Helical" evidence="1">
    <location>
        <begin position="222"/>
        <end position="242"/>
    </location>
</feature>
<reference evidence="4" key="1">
    <citation type="submission" date="2022-10" db="EMBL/GenBank/DDBJ databases">
        <title>Genome assembly of Pristionchus species.</title>
        <authorList>
            <person name="Yoshida K."/>
            <person name="Sommer R.J."/>
        </authorList>
    </citation>
    <scope>NUCLEOTIDE SEQUENCE [LARGE SCALE GENOMIC DNA]</scope>
    <source>
        <strain evidence="4">RS5460</strain>
    </source>
</reference>
<evidence type="ECO:0000313" key="4">
    <source>
        <dbReference type="Proteomes" id="UP001328107"/>
    </source>
</evidence>
<dbReference type="Gene3D" id="1.20.1070.10">
    <property type="entry name" value="Rhodopsin 7-helix transmembrane proteins"/>
    <property type="match status" value="1"/>
</dbReference>
<dbReference type="Proteomes" id="UP001328107">
    <property type="component" value="Unassembled WGS sequence"/>
</dbReference>
<dbReference type="AlphaFoldDB" id="A0AAN5CIN3"/>